<accession>A0A7S7RPC3</accession>
<dbReference type="PANTHER" id="PTHR42887">
    <property type="entry name" value="OS12G0638800 PROTEIN"/>
    <property type="match status" value="1"/>
</dbReference>
<evidence type="ECO:0000259" key="5">
    <source>
        <dbReference type="Pfam" id="PF22780"/>
    </source>
</evidence>
<keyword evidence="3" id="KW-0274">FAD</keyword>
<keyword evidence="7" id="KW-1185">Reference proteome</keyword>
<dbReference type="AlphaFoldDB" id="A0A7S7RPC3"/>
<sequence length="415" mass="45728">MSPDISETLSCKIAIIGAGPAGLMAAQVLSEAGYAPTVFDAMPSAGRKFLQAGRGGLNLTHDEDFALFASRYFEAQPFLQPALEAFTPNDIRLWAESLGFETYVGSSGKVYPLDKKAGPLLRAWLRKLKANNTQFKMKHRLVGWSKDVWQFDTPDGLKDYSFDGVILAFGGASWPRLGSTGAWTTTLKDKGLVIAPLKPANMGFNVTWSEVFKEKFSGTPLKNVKLSFTDINGNLQSKLGELLVSQNGVEGSLIYTFSKFMREKIEQKSPFTVYLDLFVHRTQSQLQQQLSGKQGKQSLSAFWKRLGLSGIQASLLREVLAKELLTHPELVAKTLKKFPLILETFRPIEEAISTAGGLKFKNLDEQLMLKDFPGVFCAGEMLNWEAPTGGYLLTGVMGQGKQAARGLLKLLQTKK</sequence>
<dbReference type="PANTHER" id="PTHR42887:SF1">
    <property type="entry name" value="BLR3961 PROTEIN"/>
    <property type="match status" value="1"/>
</dbReference>
<dbReference type="InterPro" id="IPR057661">
    <property type="entry name" value="RsdA/BaiN/AoA(So)_Rossmann"/>
</dbReference>
<dbReference type="SUPFAM" id="SSF51905">
    <property type="entry name" value="FAD/NAD(P)-binding domain"/>
    <property type="match status" value="1"/>
</dbReference>
<dbReference type="RefSeq" id="WP_194372298.1">
    <property type="nucleotide sequence ID" value="NZ_CP054492.1"/>
</dbReference>
<evidence type="ECO:0000256" key="1">
    <source>
        <dbReference type="ARBA" id="ARBA00001974"/>
    </source>
</evidence>
<dbReference type="InterPro" id="IPR055178">
    <property type="entry name" value="RsdA/BaiN/AoA(So)-like_dom"/>
</dbReference>
<dbReference type="NCBIfam" id="TIGR03862">
    <property type="entry name" value="flavo_PP4765"/>
    <property type="match status" value="1"/>
</dbReference>
<dbReference type="EMBL" id="CP054492">
    <property type="protein sequence ID" value="QOY53325.1"/>
    <property type="molecule type" value="Genomic_DNA"/>
</dbReference>
<name>A0A7S7RPC3_9BACT</name>
<feature type="domain" description="RsdA/BaiN/AoA(So)-like Rossmann fold-like" evidence="4">
    <location>
        <begin position="12"/>
        <end position="405"/>
    </location>
</feature>
<keyword evidence="2" id="KW-0285">Flavoprotein</keyword>
<dbReference type="Gene3D" id="2.40.30.10">
    <property type="entry name" value="Translation factors"/>
    <property type="match status" value="1"/>
</dbReference>
<dbReference type="InterPro" id="IPR023166">
    <property type="entry name" value="BaiN-like_dom_sf"/>
</dbReference>
<evidence type="ECO:0000313" key="6">
    <source>
        <dbReference type="EMBL" id="QOY53325.1"/>
    </source>
</evidence>
<dbReference type="InterPro" id="IPR022460">
    <property type="entry name" value="Flavoprotein_PP4765"/>
</dbReference>
<dbReference type="Gene3D" id="1.10.8.260">
    <property type="entry name" value="HI0933 insert domain-like"/>
    <property type="match status" value="1"/>
</dbReference>
<feature type="domain" description="RsdA/BaiN/AoA(So)-like insert" evidence="5">
    <location>
        <begin position="198"/>
        <end position="353"/>
    </location>
</feature>
<dbReference type="SUPFAM" id="SSF160996">
    <property type="entry name" value="HI0933 insert domain-like"/>
    <property type="match status" value="1"/>
</dbReference>
<dbReference type="InterPro" id="IPR004792">
    <property type="entry name" value="BaiN-like"/>
</dbReference>
<protein>
    <submittedName>
        <fullName evidence="6">TIGR03862 family flavoprotein</fullName>
    </submittedName>
</protein>
<dbReference type="NCBIfam" id="TIGR00275">
    <property type="entry name" value="aminoacetone oxidase family FAD-binding enzyme"/>
    <property type="match status" value="1"/>
</dbReference>
<proteinExistence type="predicted"/>
<dbReference type="Gene3D" id="3.50.50.60">
    <property type="entry name" value="FAD/NAD(P)-binding domain"/>
    <property type="match status" value="1"/>
</dbReference>
<dbReference type="Proteomes" id="UP000593994">
    <property type="component" value="Chromosome"/>
</dbReference>
<evidence type="ECO:0000256" key="3">
    <source>
        <dbReference type="ARBA" id="ARBA00022827"/>
    </source>
</evidence>
<dbReference type="KEGG" id="sbal:HUE88_06535"/>
<gene>
    <name evidence="6" type="ORF">HUE88_06535</name>
</gene>
<evidence type="ECO:0000259" key="4">
    <source>
        <dbReference type="Pfam" id="PF03486"/>
    </source>
</evidence>
<dbReference type="Pfam" id="PF03486">
    <property type="entry name" value="HI0933_like"/>
    <property type="match status" value="1"/>
</dbReference>
<dbReference type="PRINTS" id="PR00420">
    <property type="entry name" value="RNGMNOXGNASE"/>
</dbReference>
<organism evidence="6 7">
    <name type="scientific">Candidatus Sulfurimonas baltica</name>
    <dbReference type="NCBI Taxonomy" id="2740404"/>
    <lineage>
        <taxon>Bacteria</taxon>
        <taxon>Pseudomonadati</taxon>
        <taxon>Campylobacterota</taxon>
        <taxon>Epsilonproteobacteria</taxon>
        <taxon>Campylobacterales</taxon>
        <taxon>Sulfurimonadaceae</taxon>
        <taxon>Sulfurimonas</taxon>
    </lineage>
</organism>
<evidence type="ECO:0000313" key="7">
    <source>
        <dbReference type="Proteomes" id="UP000593994"/>
    </source>
</evidence>
<dbReference type="InterPro" id="IPR036188">
    <property type="entry name" value="FAD/NAD-bd_sf"/>
</dbReference>
<reference evidence="6 7" key="1">
    <citation type="submission" date="2020-05" db="EMBL/GenBank/DDBJ databases">
        <title>Sulfurimonas marisnigri, sp. nov., and Sulfurimonas baltica, sp. nov., manganese oxide reducing chemolithoautotrophs of the class Epsilonproteobacteria isolated from the pelagic redoxclines of the Black and Baltic Seas and emended description of the genus Sulfurimonas.</title>
        <authorList>
            <person name="Henkel J.V."/>
            <person name="Laudan C."/>
            <person name="Werner J."/>
            <person name="Neu T."/>
            <person name="Plewe S."/>
            <person name="Sproer C."/>
            <person name="Bunk B."/>
            <person name="Schulz-Vogt H.N."/>
        </authorList>
    </citation>
    <scope>NUCLEOTIDE SEQUENCE [LARGE SCALE GENOMIC DNA]</scope>
    <source>
        <strain evidence="6 7">GD2</strain>
    </source>
</reference>
<evidence type="ECO:0000256" key="2">
    <source>
        <dbReference type="ARBA" id="ARBA00022630"/>
    </source>
</evidence>
<comment type="cofactor">
    <cofactor evidence="1">
        <name>FAD</name>
        <dbReference type="ChEBI" id="CHEBI:57692"/>
    </cofactor>
</comment>
<dbReference type="Pfam" id="PF22780">
    <property type="entry name" value="HI0933_like_1st"/>
    <property type="match status" value="1"/>
</dbReference>